<keyword evidence="3" id="KW-1185">Reference proteome</keyword>
<protein>
    <submittedName>
        <fullName evidence="2">PhnA protein</fullName>
    </submittedName>
</protein>
<evidence type="ECO:0000313" key="3">
    <source>
        <dbReference type="Proteomes" id="UP000526501"/>
    </source>
</evidence>
<reference evidence="2 3" key="1">
    <citation type="submission" date="2020-07" db="EMBL/GenBank/DDBJ databases">
        <authorList>
            <person name="Feng X."/>
        </authorList>
    </citation>
    <scope>NUCLEOTIDE SEQUENCE [LARGE SCALE GENOMIC DNA]</scope>
    <source>
        <strain evidence="2 3">JCM23202</strain>
    </source>
</reference>
<proteinExistence type="predicted"/>
<name>A0A7X1E8P1_9BACT</name>
<dbReference type="SMART" id="SM00782">
    <property type="entry name" value="PhnA_Zn_Ribbon"/>
    <property type="match status" value="1"/>
</dbReference>
<gene>
    <name evidence="2" type="ORF">H5P27_02915</name>
</gene>
<dbReference type="RefSeq" id="WP_185658874.1">
    <property type="nucleotide sequence ID" value="NZ_CAWPOO010000005.1"/>
</dbReference>
<dbReference type="EMBL" id="JACHVC010000005">
    <property type="protein sequence ID" value="MBC2604987.1"/>
    <property type="molecule type" value="Genomic_DNA"/>
</dbReference>
<dbReference type="Proteomes" id="UP000526501">
    <property type="component" value="Unassembled WGS sequence"/>
</dbReference>
<sequence length="133" mass="14944">MAKGLEKHQARQAALNLLGKDLTRRSGAKCELCEASGTPLRVFEVPPEEEEPDLDKCIFLCGTCSEQLSNPKRLDVGHWRCACQSVWSEVPAVQVMAARVLDRLGKTELWAREALEDVYFEEDIESWIASKPL</sequence>
<accession>A0A7X1E8P1</accession>
<dbReference type="AlphaFoldDB" id="A0A7X1E8P1"/>
<feature type="domain" description="PhnA protein N-terminal proteobacterial" evidence="1">
    <location>
        <begin position="21"/>
        <end position="69"/>
    </location>
</feature>
<comment type="caution">
    <text evidence="2">The sequence shown here is derived from an EMBL/GenBank/DDBJ whole genome shotgun (WGS) entry which is preliminary data.</text>
</comment>
<organism evidence="2 3">
    <name type="scientific">Pelagicoccus albus</name>
    <dbReference type="NCBI Taxonomy" id="415222"/>
    <lineage>
        <taxon>Bacteria</taxon>
        <taxon>Pseudomonadati</taxon>
        <taxon>Verrucomicrobiota</taxon>
        <taxon>Opitutia</taxon>
        <taxon>Puniceicoccales</taxon>
        <taxon>Pelagicoccaceae</taxon>
        <taxon>Pelagicoccus</taxon>
    </lineage>
</organism>
<evidence type="ECO:0000313" key="2">
    <source>
        <dbReference type="EMBL" id="MBC2604987.1"/>
    </source>
</evidence>
<evidence type="ECO:0000259" key="1">
    <source>
        <dbReference type="SMART" id="SM00782"/>
    </source>
</evidence>
<dbReference type="InterPro" id="IPR013991">
    <property type="entry name" value="PhnaA_N_proteobac"/>
</dbReference>